<keyword evidence="1" id="KW-0805">Transcription regulation</keyword>
<dbReference type="RefSeq" id="WP_120677231.1">
    <property type="nucleotide sequence ID" value="NZ_RBAL01000004.1"/>
</dbReference>
<dbReference type="InterPro" id="IPR018062">
    <property type="entry name" value="HTH_AraC-typ_CS"/>
</dbReference>
<dbReference type="SMART" id="SM00342">
    <property type="entry name" value="HTH_ARAC"/>
    <property type="match status" value="1"/>
</dbReference>
<sequence length="328" mass="34065">MPVDAEDLPAPATPGPPAGLVTVGCLDEPPGYAVRRPVGARSWLFTWTTAGRGLLRQGGTAAEAGAGELVVLGPGVPHHYAVAPGAGHWAFWWVHCQARAAWGGWLRPSLLGDRLYAVRRVPRELWPRVTGAFRRMHADARWAGEAAPPGPEPEPVPARVAVAQGAAARELALSGLEEVIVLATAAAAAPGAGAAGRVDPRVRRAAALLAADPGAAHTVESLAAHVALSPSRLAHLFAEQLGQSPMRALRDARLRHAAQLLEATGLPVERVAAASGFASPYHFSRVFRQRYGLPPRDWRARRAGAAGETGTGGAGEEAGSAGEAGGRE</sequence>
<dbReference type="InterPro" id="IPR003313">
    <property type="entry name" value="AraC-bd"/>
</dbReference>
<organism evidence="7 8">
    <name type="scientific">Streptomyces hoynatensis</name>
    <dbReference type="NCBI Taxonomy" id="1141874"/>
    <lineage>
        <taxon>Bacteria</taxon>
        <taxon>Bacillati</taxon>
        <taxon>Actinomycetota</taxon>
        <taxon>Actinomycetes</taxon>
        <taxon>Kitasatosporales</taxon>
        <taxon>Streptomycetaceae</taxon>
        <taxon>Streptomyces</taxon>
    </lineage>
</organism>
<dbReference type="GO" id="GO:0043565">
    <property type="term" value="F:sequence-specific DNA binding"/>
    <property type="evidence" value="ECO:0007669"/>
    <property type="project" value="InterPro"/>
</dbReference>
<evidence type="ECO:0000259" key="6">
    <source>
        <dbReference type="PROSITE" id="PS01124"/>
    </source>
</evidence>
<feature type="domain" description="HTH araC/xylS-type" evidence="6">
    <location>
        <begin position="203"/>
        <end position="301"/>
    </location>
</feature>
<protein>
    <submittedName>
        <fullName evidence="7">Helix-turn-helix domain-containing protein</fullName>
    </submittedName>
</protein>
<evidence type="ECO:0000256" key="3">
    <source>
        <dbReference type="ARBA" id="ARBA00023159"/>
    </source>
</evidence>
<dbReference type="Gene3D" id="1.10.10.60">
    <property type="entry name" value="Homeodomain-like"/>
    <property type="match status" value="2"/>
</dbReference>
<dbReference type="SUPFAM" id="SSF51215">
    <property type="entry name" value="Regulatory protein AraC"/>
    <property type="match status" value="1"/>
</dbReference>
<dbReference type="Pfam" id="PF12833">
    <property type="entry name" value="HTH_18"/>
    <property type="match status" value="1"/>
</dbReference>
<dbReference type="PROSITE" id="PS00041">
    <property type="entry name" value="HTH_ARAC_FAMILY_1"/>
    <property type="match status" value="1"/>
</dbReference>
<keyword evidence="3" id="KW-0010">Activator</keyword>
<evidence type="ECO:0000256" key="1">
    <source>
        <dbReference type="ARBA" id="ARBA00023015"/>
    </source>
</evidence>
<keyword evidence="4" id="KW-0804">Transcription</keyword>
<evidence type="ECO:0000256" key="4">
    <source>
        <dbReference type="ARBA" id="ARBA00023163"/>
    </source>
</evidence>
<dbReference type="PANTHER" id="PTHR46796">
    <property type="entry name" value="HTH-TYPE TRANSCRIPTIONAL ACTIVATOR RHAS-RELATED"/>
    <property type="match status" value="1"/>
</dbReference>
<dbReference type="EMBL" id="RBAL01000004">
    <property type="protein sequence ID" value="RKN43740.1"/>
    <property type="molecule type" value="Genomic_DNA"/>
</dbReference>
<keyword evidence="2" id="KW-0238">DNA-binding</keyword>
<evidence type="ECO:0000256" key="5">
    <source>
        <dbReference type="SAM" id="MobiDB-lite"/>
    </source>
</evidence>
<evidence type="ECO:0000313" key="8">
    <source>
        <dbReference type="Proteomes" id="UP000272474"/>
    </source>
</evidence>
<reference evidence="7 8" key="1">
    <citation type="journal article" date="2014" name="Int. J. Syst. Evol. Microbiol.">
        <title>Streptomyces hoynatensis sp. nov., isolated from deep marine sediment.</title>
        <authorList>
            <person name="Veyisoglu A."/>
            <person name="Sahin N."/>
        </authorList>
    </citation>
    <scope>NUCLEOTIDE SEQUENCE [LARGE SCALE GENOMIC DNA]</scope>
    <source>
        <strain evidence="7 8">KCTC 29097</strain>
    </source>
</reference>
<dbReference type="InterPro" id="IPR037923">
    <property type="entry name" value="HTH-like"/>
</dbReference>
<dbReference type="InterPro" id="IPR018060">
    <property type="entry name" value="HTH_AraC"/>
</dbReference>
<feature type="region of interest" description="Disordered" evidence="5">
    <location>
        <begin position="298"/>
        <end position="328"/>
    </location>
</feature>
<dbReference type="OrthoDB" id="3186094at2"/>
<dbReference type="Gene3D" id="2.60.120.280">
    <property type="entry name" value="Regulatory protein AraC"/>
    <property type="match status" value="1"/>
</dbReference>
<evidence type="ECO:0000256" key="2">
    <source>
        <dbReference type="ARBA" id="ARBA00023125"/>
    </source>
</evidence>
<dbReference type="SUPFAM" id="SSF46689">
    <property type="entry name" value="Homeodomain-like"/>
    <property type="match status" value="2"/>
</dbReference>
<gene>
    <name evidence="7" type="ORF">D7294_08380</name>
</gene>
<dbReference type="AlphaFoldDB" id="A0A3A9Z665"/>
<dbReference type="InterPro" id="IPR020449">
    <property type="entry name" value="Tscrpt_reg_AraC-type_HTH"/>
</dbReference>
<dbReference type="PRINTS" id="PR00032">
    <property type="entry name" value="HTHARAC"/>
</dbReference>
<evidence type="ECO:0000313" key="7">
    <source>
        <dbReference type="EMBL" id="RKN43740.1"/>
    </source>
</evidence>
<dbReference type="GO" id="GO:0003700">
    <property type="term" value="F:DNA-binding transcription factor activity"/>
    <property type="evidence" value="ECO:0007669"/>
    <property type="project" value="InterPro"/>
</dbReference>
<keyword evidence="8" id="KW-1185">Reference proteome</keyword>
<dbReference type="Proteomes" id="UP000272474">
    <property type="component" value="Unassembled WGS sequence"/>
</dbReference>
<name>A0A3A9Z665_9ACTN</name>
<dbReference type="InterPro" id="IPR050204">
    <property type="entry name" value="AraC_XylS_family_regulators"/>
</dbReference>
<dbReference type="PROSITE" id="PS01124">
    <property type="entry name" value="HTH_ARAC_FAMILY_2"/>
    <property type="match status" value="1"/>
</dbReference>
<dbReference type="Pfam" id="PF02311">
    <property type="entry name" value="AraC_binding"/>
    <property type="match status" value="1"/>
</dbReference>
<comment type="caution">
    <text evidence="7">The sequence shown here is derived from an EMBL/GenBank/DDBJ whole genome shotgun (WGS) entry which is preliminary data.</text>
</comment>
<proteinExistence type="predicted"/>
<dbReference type="InterPro" id="IPR009057">
    <property type="entry name" value="Homeodomain-like_sf"/>
</dbReference>
<accession>A0A3A9Z665</accession>
<feature type="compositionally biased region" description="Gly residues" evidence="5">
    <location>
        <begin position="307"/>
        <end position="316"/>
    </location>
</feature>